<feature type="region of interest" description="Disordered" evidence="1">
    <location>
        <begin position="1"/>
        <end position="56"/>
    </location>
</feature>
<reference evidence="3" key="1">
    <citation type="submission" date="2014-02" db="EMBL/GenBank/DDBJ databases">
        <authorList>
            <person name="Gan H."/>
        </authorList>
    </citation>
    <scope>NUCLEOTIDE SEQUENCE [LARGE SCALE GENOMIC DNA]</scope>
    <source>
        <strain evidence="3">S1</strain>
    </source>
</reference>
<dbReference type="AlphaFoldDB" id="A0A1L1PM92"/>
<organism evidence="2 3">
    <name type="scientific">Hydrogenophaga intermedia</name>
    <dbReference type="NCBI Taxonomy" id="65786"/>
    <lineage>
        <taxon>Bacteria</taxon>
        <taxon>Pseudomonadati</taxon>
        <taxon>Pseudomonadota</taxon>
        <taxon>Betaproteobacteria</taxon>
        <taxon>Burkholderiales</taxon>
        <taxon>Comamonadaceae</taxon>
        <taxon>Hydrogenophaga</taxon>
    </lineage>
</organism>
<sequence length="834" mass="91576">MRSNSLDGTRPRSTSAGHPPPQAQQPAVTLAPTASREPASRPPVKPTAPRTAWSRHLRTGIDTVTGTPRIEFISTAAHALNERVKAALLKRLHQPDTPLAGWPAANALIDLCSQHSLPPALCLTLIADKTLWETLCRAKPNGSRARAAVVAALLRLGDAGLAAQVLGACPAGRDRRLVVSRLLKDPSQPLNGAQSPEWRSLIDASFDDLLGKENGQYENLRPTILELRRQWSRQHQEGRPLHAIQAELRELGFCIDVGLAGMATVTLEEGAEASPALLNLLLSYVSAGLMNEATADLTVDVLFKGLQAFGLCCGDGQSVYLAEATQFMPFKQQCLIMRSERLVALTAFVRQACVLLLGTDLAAAIESLLRASLWLQDPMIRTDPGYQKALLQAVAVHGCAGLWLKTQHYQPKDVSTTLLPTLLDCLKAIESPRAALRFVRDVLAFLKHVGQSIGMEADGPQRIGWIEVRDDWLDRVLHGLARLVKRSAKWPTPEGEALAQWAWLTAAVLELTRQGDDDRHPGVPPPAERLYFSPCLAHFQLKGEPFSLSLELLGSEASLLHTFHPSLDKMRDLFALCPIEIRSCVLHWPVPSLWTPQWMSRPISADEVLIDERLGPDVQLTVLRDLLERGLLRPEKLAPALSRLAAAKGFHALVALCRTHPELDGVAFGTLIDMGHPGNAAANWRPGMPVVLAWLQDSADQTSEVDARALSIALALVIRRLRHTPQANDQDLRDMGAGLCLSPQSSVLKVQLDTLVNQFNDPAIVVPLLQGWIRQRVTRLVSGALAQSPSERALLKTVLDRCRKLLNLLHDLEQRVPLLDELAYFDGHRKMMKK</sequence>
<protein>
    <submittedName>
        <fullName evidence="2">Uncharacterized protein</fullName>
    </submittedName>
</protein>
<accession>A0A1L1PM92</accession>
<proteinExistence type="predicted"/>
<feature type="compositionally biased region" description="Polar residues" evidence="1">
    <location>
        <begin position="1"/>
        <end position="16"/>
    </location>
</feature>
<reference evidence="3" key="2">
    <citation type="submission" date="2014-11" db="EMBL/GenBank/DDBJ databases">
        <title>Draft genome sequence of Hydrogenophaga intermedia S1.</title>
        <authorList>
            <person name="Gan H.M."/>
            <person name="Chew T.H."/>
            <person name="Stolz A."/>
        </authorList>
    </citation>
    <scope>NUCLEOTIDE SEQUENCE [LARGE SCALE GENOMIC DNA]</scope>
    <source>
        <strain evidence="3">S1</strain>
    </source>
</reference>
<feature type="compositionally biased region" description="Low complexity" evidence="1">
    <location>
        <begin position="24"/>
        <end position="34"/>
    </location>
</feature>
<evidence type="ECO:0000313" key="2">
    <source>
        <dbReference type="EMBL" id="CDN86435.1"/>
    </source>
</evidence>
<dbReference type="Proteomes" id="UP000028878">
    <property type="component" value="Unassembled WGS sequence"/>
</dbReference>
<evidence type="ECO:0000313" key="3">
    <source>
        <dbReference type="Proteomes" id="UP000028878"/>
    </source>
</evidence>
<dbReference type="EMBL" id="CCAE010000004">
    <property type="protein sequence ID" value="CDN86435.1"/>
    <property type="molecule type" value="Genomic_DNA"/>
</dbReference>
<evidence type="ECO:0000256" key="1">
    <source>
        <dbReference type="SAM" id="MobiDB-lite"/>
    </source>
</evidence>
<keyword evidence="3" id="KW-1185">Reference proteome</keyword>
<name>A0A1L1PM92_HYDIT</name>
<gene>
    <name evidence="2" type="ORF">BN948_00837</name>
</gene>